<reference evidence="1" key="1">
    <citation type="submission" date="2021-03" db="EMBL/GenBank/DDBJ databases">
        <authorList>
            <consortium name="DOE Joint Genome Institute"/>
            <person name="Ahrendt S."/>
            <person name="Looney B.P."/>
            <person name="Miyauchi S."/>
            <person name="Morin E."/>
            <person name="Drula E."/>
            <person name="Courty P.E."/>
            <person name="Chicoki N."/>
            <person name="Fauchery L."/>
            <person name="Kohler A."/>
            <person name="Kuo A."/>
            <person name="Labutti K."/>
            <person name="Pangilinan J."/>
            <person name="Lipzen A."/>
            <person name="Riley R."/>
            <person name="Andreopoulos W."/>
            <person name="He G."/>
            <person name="Johnson J."/>
            <person name="Barry K.W."/>
            <person name="Grigoriev I.V."/>
            <person name="Nagy L."/>
            <person name="Hibbett D."/>
            <person name="Henrissat B."/>
            <person name="Matheny P.B."/>
            <person name="Labbe J."/>
            <person name="Martin F."/>
        </authorList>
    </citation>
    <scope>NUCLEOTIDE SEQUENCE</scope>
    <source>
        <strain evidence="1">HHB10654</strain>
    </source>
</reference>
<organism evidence="1 2">
    <name type="scientific">Artomyces pyxidatus</name>
    <dbReference type="NCBI Taxonomy" id="48021"/>
    <lineage>
        <taxon>Eukaryota</taxon>
        <taxon>Fungi</taxon>
        <taxon>Dikarya</taxon>
        <taxon>Basidiomycota</taxon>
        <taxon>Agaricomycotina</taxon>
        <taxon>Agaricomycetes</taxon>
        <taxon>Russulales</taxon>
        <taxon>Auriscalpiaceae</taxon>
        <taxon>Artomyces</taxon>
    </lineage>
</organism>
<name>A0ACB8SQQ6_9AGAM</name>
<dbReference type="Proteomes" id="UP000814140">
    <property type="component" value="Unassembled WGS sequence"/>
</dbReference>
<reference evidence="1" key="2">
    <citation type="journal article" date="2022" name="New Phytol.">
        <title>Evolutionary transition to the ectomycorrhizal habit in the genomes of a hyperdiverse lineage of mushroom-forming fungi.</title>
        <authorList>
            <person name="Looney B."/>
            <person name="Miyauchi S."/>
            <person name="Morin E."/>
            <person name="Drula E."/>
            <person name="Courty P.E."/>
            <person name="Kohler A."/>
            <person name="Kuo A."/>
            <person name="LaButti K."/>
            <person name="Pangilinan J."/>
            <person name="Lipzen A."/>
            <person name="Riley R."/>
            <person name="Andreopoulos W."/>
            <person name="He G."/>
            <person name="Johnson J."/>
            <person name="Nolan M."/>
            <person name="Tritt A."/>
            <person name="Barry K.W."/>
            <person name="Grigoriev I.V."/>
            <person name="Nagy L.G."/>
            <person name="Hibbett D."/>
            <person name="Henrissat B."/>
            <person name="Matheny P.B."/>
            <person name="Labbe J."/>
            <person name="Martin F.M."/>
        </authorList>
    </citation>
    <scope>NUCLEOTIDE SEQUENCE</scope>
    <source>
        <strain evidence="1">HHB10654</strain>
    </source>
</reference>
<accession>A0ACB8SQQ6</accession>
<gene>
    <name evidence="1" type="ORF">BV25DRAFT_1809813</name>
</gene>
<feature type="non-terminal residue" evidence="1">
    <location>
        <position position="1"/>
    </location>
</feature>
<comment type="caution">
    <text evidence="1">The sequence shown here is derived from an EMBL/GenBank/DDBJ whole genome shotgun (WGS) entry which is preliminary data.</text>
</comment>
<sequence length="105" mass="11978">LAKNTHGFSGADLTEICQRAAKLAIRESIEADIRQARERKDKEEAAGEDAKMEEDVEEDDPVPVITKEHFEEAMKYARRSVLDADIRRYEMFAQVCRILSAVHSQ</sequence>
<evidence type="ECO:0000313" key="1">
    <source>
        <dbReference type="EMBL" id="KAI0058929.1"/>
    </source>
</evidence>
<evidence type="ECO:0000313" key="2">
    <source>
        <dbReference type="Proteomes" id="UP000814140"/>
    </source>
</evidence>
<dbReference type="EMBL" id="MU277230">
    <property type="protein sequence ID" value="KAI0058929.1"/>
    <property type="molecule type" value="Genomic_DNA"/>
</dbReference>
<keyword evidence="2" id="KW-1185">Reference proteome</keyword>
<protein>
    <submittedName>
        <fullName evidence="1">Uncharacterized protein</fullName>
    </submittedName>
</protein>
<proteinExistence type="predicted"/>